<dbReference type="Gene3D" id="1.10.275.10">
    <property type="entry name" value="Fumarase/aspartase (N-terminal domain)"/>
    <property type="match status" value="1"/>
</dbReference>
<accession>A0A6D2J9F8</accession>
<evidence type="ECO:0000256" key="5">
    <source>
        <dbReference type="ARBA" id="ARBA00012139"/>
    </source>
</evidence>
<dbReference type="InterPro" id="IPR024083">
    <property type="entry name" value="Fumarase/histidase_N"/>
</dbReference>
<dbReference type="OrthoDB" id="10051290at2759"/>
<comment type="caution">
    <text evidence="8">The sequence shown here is derived from an EMBL/GenBank/DDBJ whole genome shotgun (WGS) entry which is preliminary data.</text>
</comment>
<evidence type="ECO:0000256" key="6">
    <source>
        <dbReference type="ARBA" id="ARBA00023232"/>
    </source>
</evidence>
<dbReference type="InterPro" id="IPR008948">
    <property type="entry name" value="L-Aspartase-like"/>
</dbReference>
<dbReference type="Proteomes" id="UP000467841">
    <property type="component" value="Unassembled WGS sequence"/>
</dbReference>
<name>A0A6D2J9F8_9BRAS</name>
<dbReference type="GO" id="GO:0006559">
    <property type="term" value="P:L-phenylalanine catabolic process"/>
    <property type="evidence" value="ECO:0007669"/>
    <property type="project" value="UniProtKB-KW"/>
</dbReference>
<dbReference type="Pfam" id="PF00221">
    <property type="entry name" value="Lyase_aromatic"/>
    <property type="match status" value="1"/>
</dbReference>
<dbReference type="AlphaFoldDB" id="A0A6D2J9F8"/>
<dbReference type="SUPFAM" id="SSF48557">
    <property type="entry name" value="L-aspartase-like"/>
    <property type="match status" value="1"/>
</dbReference>
<dbReference type="EC" id="4.3.1.24" evidence="5"/>
<proteinExistence type="inferred from homology"/>
<evidence type="ECO:0000256" key="4">
    <source>
        <dbReference type="ARBA" id="ARBA00011881"/>
    </source>
</evidence>
<keyword evidence="9" id="KW-1185">Reference proteome</keyword>
<reference evidence="8" key="1">
    <citation type="submission" date="2020-01" db="EMBL/GenBank/DDBJ databases">
        <authorList>
            <person name="Mishra B."/>
        </authorList>
    </citation>
    <scope>NUCLEOTIDE SEQUENCE [LARGE SCALE GENOMIC DNA]</scope>
</reference>
<keyword evidence="6" id="KW-0585">Phenylalanine catabolism</keyword>
<dbReference type="EMBL" id="CACVBM020001140">
    <property type="protein sequence ID" value="CAA7033902.1"/>
    <property type="molecule type" value="Genomic_DNA"/>
</dbReference>
<dbReference type="InterPro" id="IPR001106">
    <property type="entry name" value="Aromatic_Lyase"/>
</dbReference>
<protein>
    <recommendedName>
        <fullName evidence="5">phenylalanine ammonia-lyase</fullName>
        <ecNumber evidence="5">4.3.1.24</ecNumber>
    </recommendedName>
</protein>
<comment type="catalytic activity">
    <reaction evidence="7">
        <text>L-phenylalanine = (E)-cinnamate + NH4(+)</text>
        <dbReference type="Rhea" id="RHEA:21384"/>
        <dbReference type="ChEBI" id="CHEBI:15669"/>
        <dbReference type="ChEBI" id="CHEBI:28938"/>
        <dbReference type="ChEBI" id="CHEBI:58095"/>
        <dbReference type="EC" id="4.3.1.24"/>
    </reaction>
</comment>
<comment type="similarity">
    <text evidence="3">Belongs to the PAL/histidase family.</text>
</comment>
<evidence type="ECO:0000256" key="2">
    <source>
        <dbReference type="ARBA" id="ARBA00004496"/>
    </source>
</evidence>
<organism evidence="8 9">
    <name type="scientific">Microthlaspi erraticum</name>
    <dbReference type="NCBI Taxonomy" id="1685480"/>
    <lineage>
        <taxon>Eukaryota</taxon>
        <taxon>Viridiplantae</taxon>
        <taxon>Streptophyta</taxon>
        <taxon>Embryophyta</taxon>
        <taxon>Tracheophyta</taxon>
        <taxon>Spermatophyta</taxon>
        <taxon>Magnoliopsida</taxon>
        <taxon>eudicotyledons</taxon>
        <taxon>Gunneridae</taxon>
        <taxon>Pentapetalae</taxon>
        <taxon>rosids</taxon>
        <taxon>malvids</taxon>
        <taxon>Brassicales</taxon>
        <taxon>Brassicaceae</taxon>
        <taxon>Coluteocarpeae</taxon>
        <taxon>Microthlaspi</taxon>
    </lineage>
</organism>
<dbReference type="GO" id="GO:0045548">
    <property type="term" value="F:phenylalanine ammonia-lyase activity"/>
    <property type="evidence" value="ECO:0007669"/>
    <property type="project" value="UniProtKB-EC"/>
</dbReference>
<comment type="subunit">
    <text evidence="4">Homotetramer.</text>
</comment>
<comment type="subcellular location">
    <subcellularLocation>
        <location evidence="2">Cytoplasm</location>
    </subcellularLocation>
</comment>
<sequence length="288" mass="31434">MVQVSGLVHQNGHIEATLCGGGEKTKVAVKNVAVNAVAVKAVAAVKNEADPLNWGAAAEQMKGSHLDEVKRMVEEYRRPVVNLGGKTLTIGQVAAISTIGGDVKVELAEASRAGVKASSDWVMESMKKGTDSYGVTVSFGGTSDQRPQNDVALQRELISPHDFHLTTNPMSNTAEDRLQHDYSPFSTSTNSVSAISSAPQWFHDGSLRHRCRRFVDSSLSEVEAGEEDKEGVADENNDVDKLLRVYNLVEEEEEEEESSESVKRRSKTGDRQLKILMNTIRSLPRIIT</sequence>
<evidence type="ECO:0000256" key="3">
    <source>
        <dbReference type="ARBA" id="ARBA00007238"/>
    </source>
</evidence>
<dbReference type="PANTHER" id="PTHR10362">
    <property type="entry name" value="HISTIDINE AMMONIA-LYASE"/>
    <property type="match status" value="1"/>
</dbReference>
<comment type="function">
    <text evidence="1">This is a key enzyme of plant metabolism catalyzing the first reaction in the biosynthesis from L-phenylalanine of a wide variety of natural products based on the phenylpropane skeleton.</text>
</comment>
<dbReference type="GO" id="GO:0005737">
    <property type="term" value="C:cytoplasm"/>
    <property type="evidence" value="ECO:0007669"/>
    <property type="project" value="UniProtKB-SubCell"/>
</dbReference>
<evidence type="ECO:0000256" key="1">
    <source>
        <dbReference type="ARBA" id="ARBA00002235"/>
    </source>
</evidence>
<evidence type="ECO:0000313" key="8">
    <source>
        <dbReference type="EMBL" id="CAA7033902.1"/>
    </source>
</evidence>
<evidence type="ECO:0000256" key="7">
    <source>
        <dbReference type="ARBA" id="ARBA00023537"/>
    </source>
</evidence>
<gene>
    <name evidence="8" type="ORF">MERR_LOCUS21137</name>
</gene>
<evidence type="ECO:0000313" key="9">
    <source>
        <dbReference type="Proteomes" id="UP000467841"/>
    </source>
</evidence>